<dbReference type="CDD" id="cd11056">
    <property type="entry name" value="CYP6-like"/>
    <property type="match status" value="1"/>
</dbReference>
<dbReference type="InterPro" id="IPR050476">
    <property type="entry name" value="Insect_CytP450_Detox"/>
</dbReference>
<comment type="subcellular location">
    <subcellularLocation>
        <location evidence="3">Endoplasmic reticulum membrane</location>
        <topology evidence="3">Peripheral membrane protein</topology>
    </subcellularLocation>
    <subcellularLocation>
        <location evidence="2">Microsome membrane</location>
        <topology evidence="2">Peripheral membrane protein</topology>
    </subcellularLocation>
</comment>
<dbReference type="InterPro" id="IPR017972">
    <property type="entry name" value="Cyt_P450_CS"/>
</dbReference>
<protein>
    <submittedName>
        <fullName evidence="15">Cytochrome P450 6a9</fullName>
    </submittedName>
</protein>
<dbReference type="InterPro" id="IPR001128">
    <property type="entry name" value="Cyt_P450"/>
</dbReference>
<evidence type="ECO:0000256" key="12">
    <source>
        <dbReference type="ARBA" id="ARBA00023136"/>
    </source>
</evidence>
<evidence type="ECO:0000256" key="10">
    <source>
        <dbReference type="ARBA" id="ARBA00023004"/>
    </source>
</evidence>
<dbReference type="InterPro" id="IPR036396">
    <property type="entry name" value="Cyt_P450_sf"/>
</dbReference>
<proteinExistence type="inferred from homology"/>
<comment type="similarity">
    <text evidence="4 14">Belongs to the cytochrome P450 family.</text>
</comment>
<keyword evidence="8" id="KW-0492">Microsome</keyword>
<dbReference type="PRINTS" id="PR00463">
    <property type="entry name" value="EP450I"/>
</dbReference>
<accession>A0A0A1XRZ9</accession>
<keyword evidence="12" id="KW-0472">Membrane</keyword>
<evidence type="ECO:0000256" key="3">
    <source>
        <dbReference type="ARBA" id="ARBA00004406"/>
    </source>
</evidence>
<dbReference type="PROSITE" id="PS00086">
    <property type="entry name" value="CYTOCHROME_P450"/>
    <property type="match status" value="1"/>
</dbReference>
<feature type="binding site" description="axial binding residue" evidence="13">
    <location>
        <position position="449"/>
    </location>
    <ligand>
        <name>heme</name>
        <dbReference type="ChEBI" id="CHEBI:30413"/>
    </ligand>
    <ligandPart>
        <name>Fe</name>
        <dbReference type="ChEBI" id="CHEBI:18248"/>
    </ligandPart>
</feature>
<keyword evidence="9 14" id="KW-0560">Oxidoreductase</keyword>
<reference evidence="15" key="2">
    <citation type="journal article" date="2015" name="Gigascience">
        <title>Reconstructing a comprehensive transcriptome assembly of a white-pupal translocated strain of the pest fruit fly Bactrocera cucurbitae.</title>
        <authorList>
            <person name="Sim S.B."/>
            <person name="Calla B."/>
            <person name="Hall B."/>
            <person name="DeRego T."/>
            <person name="Geib S.M."/>
        </authorList>
    </citation>
    <scope>NUCLEOTIDE SEQUENCE</scope>
</reference>
<keyword evidence="7" id="KW-0256">Endoplasmic reticulum</keyword>
<dbReference type="GO" id="GO:0005506">
    <property type="term" value="F:iron ion binding"/>
    <property type="evidence" value="ECO:0007669"/>
    <property type="project" value="InterPro"/>
</dbReference>
<evidence type="ECO:0000256" key="9">
    <source>
        <dbReference type="ARBA" id="ARBA00023002"/>
    </source>
</evidence>
<dbReference type="PRINTS" id="PR00385">
    <property type="entry name" value="P450"/>
</dbReference>
<dbReference type="PANTHER" id="PTHR24292:SF100">
    <property type="entry name" value="CYTOCHROME P450 6A16, ISOFORM B-RELATED"/>
    <property type="match status" value="1"/>
</dbReference>
<keyword evidence="6 13" id="KW-0479">Metal-binding</keyword>
<name>A0A0A1XRZ9_ZEUCU</name>
<reference evidence="15" key="1">
    <citation type="submission" date="2014-11" db="EMBL/GenBank/DDBJ databases">
        <authorList>
            <person name="Geib S."/>
        </authorList>
    </citation>
    <scope>NUCLEOTIDE SEQUENCE</scope>
</reference>
<dbReference type="GO" id="GO:0020037">
    <property type="term" value="F:heme binding"/>
    <property type="evidence" value="ECO:0007669"/>
    <property type="project" value="InterPro"/>
</dbReference>
<gene>
    <name evidence="15" type="primary">Cyp6a9_3</name>
    <name evidence="15" type="ORF">g.11470</name>
</gene>
<dbReference type="SUPFAM" id="SSF48264">
    <property type="entry name" value="Cytochrome P450"/>
    <property type="match status" value="1"/>
</dbReference>
<dbReference type="AlphaFoldDB" id="A0A0A1XRZ9"/>
<comment type="cofactor">
    <cofactor evidence="1 13">
        <name>heme</name>
        <dbReference type="ChEBI" id="CHEBI:30413"/>
    </cofactor>
</comment>
<evidence type="ECO:0000313" key="15">
    <source>
        <dbReference type="EMBL" id="JAD13690.1"/>
    </source>
</evidence>
<evidence type="ECO:0000256" key="7">
    <source>
        <dbReference type="ARBA" id="ARBA00022824"/>
    </source>
</evidence>
<keyword evidence="5 13" id="KW-0349">Heme</keyword>
<evidence type="ECO:0000256" key="8">
    <source>
        <dbReference type="ARBA" id="ARBA00022848"/>
    </source>
</evidence>
<evidence type="ECO:0000256" key="2">
    <source>
        <dbReference type="ARBA" id="ARBA00004174"/>
    </source>
</evidence>
<evidence type="ECO:0000256" key="4">
    <source>
        <dbReference type="ARBA" id="ARBA00010617"/>
    </source>
</evidence>
<dbReference type="GO" id="GO:0005789">
    <property type="term" value="C:endoplasmic reticulum membrane"/>
    <property type="evidence" value="ECO:0007669"/>
    <property type="project" value="UniProtKB-SubCell"/>
</dbReference>
<dbReference type="EMBL" id="GBXI01000602">
    <property type="protein sequence ID" value="JAD13690.1"/>
    <property type="molecule type" value="Transcribed_RNA"/>
</dbReference>
<dbReference type="GO" id="GO:0016705">
    <property type="term" value="F:oxidoreductase activity, acting on paired donors, with incorporation or reduction of molecular oxygen"/>
    <property type="evidence" value="ECO:0007669"/>
    <property type="project" value="InterPro"/>
</dbReference>
<evidence type="ECO:0000256" key="5">
    <source>
        <dbReference type="ARBA" id="ARBA00022617"/>
    </source>
</evidence>
<dbReference type="InterPro" id="IPR002401">
    <property type="entry name" value="Cyt_P450_E_grp-I"/>
</dbReference>
<evidence type="ECO:0000256" key="14">
    <source>
        <dbReference type="RuleBase" id="RU000461"/>
    </source>
</evidence>
<dbReference type="PANTHER" id="PTHR24292">
    <property type="entry name" value="CYTOCHROME P450"/>
    <property type="match status" value="1"/>
</dbReference>
<evidence type="ECO:0000256" key="6">
    <source>
        <dbReference type="ARBA" id="ARBA00022723"/>
    </source>
</evidence>
<evidence type="ECO:0000256" key="11">
    <source>
        <dbReference type="ARBA" id="ARBA00023033"/>
    </source>
</evidence>
<evidence type="ECO:0000256" key="1">
    <source>
        <dbReference type="ARBA" id="ARBA00001971"/>
    </source>
</evidence>
<dbReference type="Pfam" id="PF00067">
    <property type="entry name" value="p450"/>
    <property type="match status" value="1"/>
</dbReference>
<organism evidence="15">
    <name type="scientific">Zeugodacus cucurbitae</name>
    <name type="common">Melon fruit fly</name>
    <name type="synonym">Bactrocera cucurbitae</name>
    <dbReference type="NCBI Taxonomy" id="28588"/>
    <lineage>
        <taxon>Eukaryota</taxon>
        <taxon>Metazoa</taxon>
        <taxon>Ecdysozoa</taxon>
        <taxon>Arthropoda</taxon>
        <taxon>Hexapoda</taxon>
        <taxon>Insecta</taxon>
        <taxon>Pterygota</taxon>
        <taxon>Neoptera</taxon>
        <taxon>Endopterygota</taxon>
        <taxon>Diptera</taxon>
        <taxon>Brachycera</taxon>
        <taxon>Muscomorpha</taxon>
        <taxon>Tephritoidea</taxon>
        <taxon>Tephritidae</taxon>
        <taxon>Zeugodacus</taxon>
        <taxon>Zeugodacus</taxon>
    </lineage>
</organism>
<evidence type="ECO:0000256" key="13">
    <source>
        <dbReference type="PIRSR" id="PIRSR602401-1"/>
    </source>
</evidence>
<keyword evidence="10 13" id="KW-0408">Iron</keyword>
<dbReference type="FunFam" id="1.10.630.10:FF:000042">
    <property type="entry name" value="Cytochrome P450"/>
    <property type="match status" value="1"/>
</dbReference>
<sequence>MITLSILLALVLGLIGYIAYSMRQSLSYWQQLGIPCEEPDSKSGNITGLGSTRSFADIWLHTYKKFKGTGPFCGFYWGRGANVFVLTPELAKLVLIKDFNKFTDRGFYTNVKHDPLSGQLFLLDGHKWRSMRSKLSPTFTSGKMKLMYPVIVRVGEELTNMFAKMQKEDPVIEVKELLARFTTDVIGTCAFGIECNSLKDPNSEFRVMGRKALTDVRFGPYARFFVNTFPNLARFLRVKMVPDHITDFYMRIVRENIEYREKNNIRRNDFFDMLLDLKNNKLMKSEDGQSMSITVEELAAQAYVFLIAGFETSSTTLSFALYELAQHQDVQDRARQEINEVLERHDGQFTYECMSEMVYLNQIISETLRLYTVLPVLNRKSLVDYPVPGHPKYVIKKNMKVLIPVGAMHRDPDLYPNPDVFNPDNFAPEKVAKRDCIEFLAFGEGPRNCIGMRFGQMQVRVGLAYLLKNFKFSVCDKTPIPMQYNLASYLVSSKSGIYLRVDKV</sequence>
<keyword evidence="11 14" id="KW-0503">Monooxygenase</keyword>
<dbReference type="Gene3D" id="1.10.630.10">
    <property type="entry name" value="Cytochrome P450"/>
    <property type="match status" value="1"/>
</dbReference>
<dbReference type="GO" id="GO:0004497">
    <property type="term" value="F:monooxygenase activity"/>
    <property type="evidence" value="ECO:0007669"/>
    <property type="project" value="UniProtKB-KW"/>
</dbReference>